<protein>
    <submittedName>
        <fullName evidence="3">Uncharacterized protein</fullName>
    </submittedName>
</protein>
<dbReference type="Pfam" id="PF20589">
    <property type="entry name" value="DUF6790"/>
    <property type="match status" value="1"/>
</dbReference>
<evidence type="ECO:0000313" key="3">
    <source>
        <dbReference type="EMBL" id="ELZ04341.1"/>
    </source>
</evidence>
<feature type="region of interest" description="Disordered" evidence="1">
    <location>
        <begin position="1"/>
        <end position="23"/>
    </location>
</feature>
<proteinExistence type="predicted"/>
<organism evidence="3 4">
    <name type="scientific">Natrialba aegyptia DSM 13077</name>
    <dbReference type="NCBI Taxonomy" id="1227491"/>
    <lineage>
        <taxon>Archaea</taxon>
        <taxon>Methanobacteriati</taxon>
        <taxon>Methanobacteriota</taxon>
        <taxon>Stenosarchaea group</taxon>
        <taxon>Halobacteria</taxon>
        <taxon>Halobacteriales</taxon>
        <taxon>Natrialbaceae</taxon>
        <taxon>Natrialba</taxon>
    </lineage>
</organism>
<keyword evidence="2" id="KW-0812">Transmembrane</keyword>
<evidence type="ECO:0000256" key="1">
    <source>
        <dbReference type="SAM" id="MobiDB-lite"/>
    </source>
</evidence>
<feature type="transmembrane region" description="Helical" evidence="2">
    <location>
        <begin position="127"/>
        <end position="147"/>
    </location>
</feature>
<name>M0B098_9EURY</name>
<evidence type="ECO:0000256" key="2">
    <source>
        <dbReference type="SAM" id="Phobius"/>
    </source>
</evidence>
<sequence length="185" mass="19798">MTAHSTRSPSDDAASGSGDQKPVEQDRDYRVQDYIQPLAFPAGAIVLALALSTVWNMAPVDAFLLSFLVVTVGLQGIWAFLGHYFKADMVAALIGWPAGNPFQTEIAFANLAFGILGLLCVVYRGEFWIATAIGISIFLLGAASVHIRDIRERGNLNPANAGGILVTDILTPLALLGLLALRYLL</sequence>
<gene>
    <name evidence="3" type="ORF">C480_12541</name>
</gene>
<dbReference type="InterPro" id="IPR046740">
    <property type="entry name" value="DUF6790"/>
</dbReference>
<accession>M0B098</accession>
<feature type="transmembrane region" description="Helical" evidence="2">
    <location>
        <begin position="159"/>
        <end position="181"/>
    </location>
</feature>
<reference evidence="3 4" key="1">
    <citation type="journal article" date="2014" name="PLoS Genet.">
        <title>Phylogenetically driven sequencing of extremely halophilic archaea reveals strategies for static and dynamic osmo-response.</title>
        <authorList>
            <person name="Becker E.A."/>
            <person name="Seitzer P.M."/>
            <person name="Tritt A."/>
            <person name="Larsen D."/>
            <person name="Krusor M."/>
            <person name="Yao A.I."/>
            <person name="Wu D."/>
            <person name="Madern D."/>
            <person name="Eisen J.A."/>
            <person name="Darling A.E."/>
            <person name="Facciotti M.T."/>
        </authorList>
    </citation>
    <scope>NUCLEOTIDE SEQUENCE [LARGE SCALE GENOMIC DNA]</scope>
    <source>
        <strain evidence="3 4">DSM 13077</strain>
    </source>
</reference>
<dbReference type="AlphaFoldDB" id="M0B098"/>
<dbReference type="Proteomes" id="UP000011591">
    <property type="component" value="Unassembled WGS sequence"/>
</dbReference>
<keyword evidence="2" id="KW-1133">Transmembrane helix</keyword>
<feature type="transmembrane region" description="Helical" evidence="2">
    <location>
        <begin position="34"/>
        <end position="55"/>
    </location>
</feature>
<dbReference type="OrthoDB" id="169184at2157"/>
<feature type="transmembrane region" description="Helical" evidence="2">
    <location>
        <begin position="105"/>
        <end position="122"/>
    </location>
</feature>
<keyword evidence="2" id="KW-0472">Membrane</keyword>
<dbReference type="RefSeq" id="WP_006665953.1">
    <property type="nucleotide sequence ID" value="NZ_AOIP01000031.1"/>
</dbReference>
<evidence type="ECO:0000313" key="4">
    <source>
        <dbReference type="Proteomes" id="UP000011591"/>
    </source>
</evidence>
<feature type="transmembrane region" description="Helical" evidence="2">
    <location>
        <begin position="62"/>
        <end position="85"/>
    </location>
</feature>
<comment type="caution">
    <text evidence="3">The sequence shown here is derived from an EMBL/GenBank/DDBJ whole genome shotgun (WGS) entry which is preliminary data.</text>
</comment>
<keyword evidence="4" id="KW-1185">Reference proteome</keyword>
<dbReference type="EMBL" id="AOIP01000031">
    <property type="protein sequence ID" value="ELZ04341.1"/>
    <property type="molecule type" value="Genomic_DNA"/>
</dbReference>
<dbReference type="PATRIC" id="fig|1227491.4.peg.2579"/>